<keyword evidence="3" id="KW-1185">Reference proteome</keyword>
<keyword evidence="1" id="KW-0732">Signal</keyword>
<reference evidence="2 3" key="1">
    <citation type="submission" date="2018-01" db="EMBL/GenBank/DDBJ databases">
        <title>Genome sequence of Iodobacter sp. strain PCH194 isolated from Indian Trans-Himalaya.</title>
        <authorList>
            <person name="Kumar V."/>
            <person name="Thakur V."/>
            <person name="Kumar S."/>
            <person name="Singh D."/>
        </authorList>
    </citation>
    <scope>NUCLEOTIDE SEQUENCE [LARGE SCALE GENOMIC DNA]</scope>
    <source>
        <strain evidence="2 3">PCH194</strain>
    </source>
</reference>
<proteinExistence type="predicted"/>
<dbReference type="KEGG" id="ifl:C1H71_13465"/>
<protein>
    <recommendedName>
        <fullName evidence="4">Lipoprotein</fullName>
    </recommendedName>
</protein>
<name>A0A7G3GB89_9NEIS</name>
<sequence>MKKTILYTLLATLLTSCASTTNIKSKLNVTETEKLLEQGKNTIKGSALIRQQAGGIVTCAGMKVTLLPATDYSTERMASIYGNSEQGYNSAGLYGKRINFENTPPEYYQLTKNTQCDAQGFFKFENIANGAFFIHTTITWKVNDYLNEGGSIMKRVAVSNGEVKEVVLAP</sequence>
<dbReference type="SUPFAM" id="SSF117074">
    <property type="entry name" value="Hypothetical protein PA1324"/>
    <property type="match status" value="1"/>
</dbReference>
<accession>A0A7G3GB89</accession>
<feature type="chain" id="PRO_5029006029" description="Lipoprotein" evidence="1">
    <location>
        <begin position="19"/>
        <end position="170"/>
    </location>
</feature>
<dbReference type="Proteomes" id="UP000515917">
    <property type="component" value="Chromosome"/>
</dbReference>
<evidence type="ECO:0000313" key="3">
    <source>
        <dbReference type="Proteomes" id="UP000515917"/>
    </source>
</evidence>
<dbReference type="EMBL" id="CP025781">
    <property type="protein sequence ID" value="QBC44438.1"/>
    <property type="molecule type" value="Genomic_DNA"/>
</dbReference>
<feature type="signal peptide" evidence="1">
    <location>
        <begin position="1"/>
        <end position="18"/>
    </location>
</feature>
<evidence type="ECO:0000256" key="1">
    <source>
        <dbReference type="SAM" id="SignalP"/>
    </source>
</evidence>
<gene>
    <name evidence="2" type="ORF">C1H71_13465</name>
</gene>
<evidence type="ECO:0008006" key="4">
    <source>
        <dbReference type="Google" id="ProtNLM"/>
    </source>
</evidence>
<dbReference type="AlphaFoldDB" id="A0A7G3GB89"/>
<evidence type="ECO:0000313" key="2">
    <source>
        <dbReference type="EMBL" id="QBC44438.1"/>
    </source>
</evidence>
<organism evidence="2 3">
    <name type="scientific">Iodobacter fluviatilis</name>
    <dbReference type="NCBI Taxonomy" id="537"/>
    <lineage>
        <taxon>Bacteria</taxon>
        <taxon>Pseudomonadati</taxon>
        <taxon>Pseudomonadota</taxon>
        <taxon>Betaproteobacteria</taxon>
        <taxon>Neisseriales</taxon>
        <taxon>Chitinibacteraceae</taxon>
        <taxon>Iodobacter</taxon>
    </lineage>
</organism>
<dbReference type="RefSeq" id="WP_130106977.1">
    <property type="nucleotide sequence ID" value="NZ_CP025781.1"/>
</dbReference>
<dbReference type="PROSITE" id="PS51257">
    <property type="entry name" value="PROKAR_LIPOPROTEIN"/>
    <property type="match status" value="1"/>
</dbReference>